<dbReference type="EMBL" id="AFBI03000049">
    <property type="protein sequence ID" value="EJW02983.1"/>
    <property type="molecule type" value="Genomic_DNA"/>
</dbReference>
<evidence type="ECO:0000313" key="8">
    <source>
        <dbReference type="EMBL" id="EJW02983.1"/>
    </source>
</evidence>
<dbReference type="InterPro" id="IPR031468">
    <property type="entry name" value="SMP_LBD"/>
</dbReference>
<dbReference type="PROSITE" id="PS51847">
    <property type="entry name" value="SMP"/>
    <property type="match status" value="1"/>
</dbReference>
<feature type="compositionally biased region" description="Low complexity" evidence="6">
    <location>
        <begin position="1328"/>
        <end position="1340"/>
    </location>
</feature>
<feature type="compositionally biased region" description="Low complexity" evidence="6">
    <location>
        <begin position="741"/>
        <end position="750"/>
    </location>
</feature>
<dbReference type="HOGENOM" id="CLU_244855_0_0_1"/>
<dbReference type="STRING" id="1003232.J8ZTH6"/>
<keyword evidence="9" id="KW-1185">Reference proteome</keyword>
<evidence type="ECO:0000259" key="7">
    <source>
        <dbReference type="PROSITE" id="PS51847"/>
    </source>
</evidence>
<dbReference type="GO" id="GO:0016020">
    <property type="term" value="C:membrane"/>
    <property type="evidence" value="ECO:0007669"/>
    <property type="project" value="UniProtKB-SubCell"/>
</dbReference>
<proteinExistence type="predicted"/>
<accession>J8ZTH6</accession>
<gene>
    <name evidence="8" type="ORF">EDEG_02627</name>
</gene>
<sequence length="1587" mass="184700">MMAILLFVLGVILGIFVSPMLDLLLSHVIIPVRKRRGMIRAQYVPTELQARLLSNSQHLCTDLNWFNIVLQRYFVELSQSYAYKDKIVRQFLLKAQRAEKFMKIDVTDIDIGFECPLFTSVRVISEKMLEAIHRNIDIYEPNTDLENIFSVEEGGAGKTFEKNDRSYTIERNKKISRILRNVGKFDMKDISFSETLLLMDFDYNGKVKIKATVTLPRKLKIDIVFSFDKLKGPMVIRIPAKSSPCKYEVSFLYFEELLFGVYSAFGSSYMVKTLSSSMRTFIAMSFKRTFLFPNFLPLTLPNVAPTSRMLQYNFLQDVKLHGKKPRKDRSSDRNLQEKCETSLSNNCDSEVISFTNSINEDRKESKASDTFTEKDPNKNANNHEPIPSEDLNSSIVENRIKLRLKDVPVNIKALNKTMHEISLLACVYYRFVSKKGKVISMKSNFVFPESKQRVKKFQIDIRNVMKEVDSELVKISNEDVIVIVDKSGHKHEIKKEDLQQRLQNDINTDEKSVHRDAEDVKQKIAVISENQRETLDRSYAEKFYEEQSDILRSQCVDCQESEAGYANENDLLKYELLHISKTDLQNNESLLKTDSTRKGHQKHYKKDNMYTCEMRNAGRGDKEKEKKGFGKKIIKKFKNIFSSSRKKKNQEDLKALENVIEEGNEIRELTCKETEEFADSELAKTNTHKEDINSSSSSCRHSKIVDDVENLSNDIAQDDEMLIKKFADIINNADKTYTEINNSRNNGNENTSTINSINEGDKGCTNSAQQQANSNSNSSSKQELSGCFRCNNPNKTPHISYLSTKNIERNKIIDEKLSRAFMYIFLFELDIFNEILPGFKYLSEIKEHETYTTVALNFTHKSFTFYRMYCKDLLIFQSAFSNEFIAFKVSKLQFLDIFVLTNRQELSVNENVALRISQLIESRDFTSLKEMFEKRYDLNGEMYVPSLKTLQNIDNPYKYISKLWETLNEINLREKIQKDYEQGELYKQLINDRFNFENKSHIEKSGVYKITQSAESIKKINTTNKSYIDSINEANEMFTEDNKTIKDNLNAENKNQKKSSENSEDSQGSRKDSNILENLHLLQSMQSQFTKYFGKLKKKTMILNISPHELHELLFNKPELRFGLILGSCIPIKISKGDFLEYDVKFKNKTGSVITLSKHKTIVDLINMHETVSFSIQEEKVKIFENPNNNSPPVNQKDAKYKNKDSFLYDTRLTYVPKELVTKRKSSGQQDSSVNTHKSEIESFFTKNELYAKIDNIKQKNNSKHVDNKSYKNSNTKSESDESEEPGYETDSDKSNKQNDTRSFSTNFKRFTEKKQQENHPTQNTRKNSNTNTTNSETSSLQKLNKNHNQKINTQEKYITKSILHIYTSCNINADFLHTFLFRLKTYERLTNYCAGLIPLDTKNLNQYKFKTDYQLENCSLYIEIDNKYDEEMYFYVYNKTHCKYEINSFKIAPSKNKINRFIISIIDKNIITICLKAKGGTISPTITVKLNIDPEYKLDRLNDCYIQLHSAKKFTQKFRSTEEYSVFYNITENNINTKFLDDRYEKMLKGSGLMLMDCTKCEFRFKNMYKSKLAFRMFIGLGIYNI</sequence>
<dbReference type="Proteomes" id="UP000003163">
    <property type="component" value="Unassembled WGS sequence"/>
</dbReference>
<dbReference type="InParanoid" id="J8ZTH6"/>
<feature type="compositionally biased region" description="Acidic residues" evidence="6">
    <location>
        <begin position="1281"/>
        <end position="1290"/>
    </location>
</feature>
<comment type="subcellular location">
    <subcellularLocation>
        <location evidence="1">Membrane</location>
    </subcellularLocation>
</comment>
<feature type="compositionally biased region" description="Low complexity" evidence="6">
    <location>
        <begin position="766"/>
        <end position="780"/>
    </location>
</feature>
<dbReference type="GO" id="GO:0006869">
    <property type="term" value="P:lipid transport"/>
    <property type="evidence" value="ECO:0007669"/>
    <property type="project" value="UniProtKB-KW"/>
</dbReference>
<reference evidence="8 9" key="1">
    <citation type="submission" date="2011-08" db="EMBL/GenBank/DDBJ databases">
        <authorList>
            <person name="Liu Z.J."/>
            <person name="Shi F.L."/>
            <person name="Lu J.Q."/>
            <person name="Li M."/>
            <person name="Wang Z.L."/>
        </authorList>
    </citation>
    <scope>NUCLEOTIDE SEQUENCE [LARGE SCALE GENOMIC DNA]</scope>
    <source>
        <strain evidence="8 9">USNM 41457</strain>
    </source>
</reference>
<feature type="region of interest" description="Disordered" evidence="6">
    <location>
        <begin position="1261"/>
        <end position="1349"/>
    </location>
</feature>
<comment type="caution">
    <text evidence="8">The sequence shown here is derived from an EMBL/GenBank/DDBJ whole genome shotgun (WGS) entry which is preliminary data.</text>
</comment>
<evidence type="ECO:0000256" key="4">
    <source>
        <dbReference type="ARBA" id="ARBA00023121"/>
    </source>
</evidence>
<dbReference type="OrthoDB" id="2195965at2759"/>
<feature type="compositionally biased region" description="Basic and acidic residues" evidence="6">
    <location>
        <begin position="360"/>
        <end position="377"/>
    </location>
</feature>
<name>J8ZTH6_EDHAE</name>
<evidence type="ECO:0000256" key="1">
    <source>
        <dbReference type="ARBA" id="ARBA00004370"/>
    </source>
</evidence>
<keyword evidence="4" id="KW-0446">Lipid-binding</keyword>
<feature type="compositionally biased region" description="Basic and acidic residues" evidence="6">
    <location>
        <begin position="1291"/>
        <end position="1300"/>
    </location>
</feature>
<organism evidence="8 9">
    <name type="scientific">Edhazardia aedis (strain USNM 41457)</name>
    <name type="common">Microsporidian parasite</name>
    <dbReference type="NCBI Taxonomy" id="1003232"/>
    <lineage>
        <taxon>Eukaryota</taxon>
        <taxon>Fungi</taxon>
        <taxon>Fungi incertae sedis</taxon>
        <taxon>Microsporidia</taxon>
        <taxon>Edhazardia</taxon>
    </lineage>
</organism>
<reference evidence="9" key="2">
    <citation type="submission" date="2015-07" db="EMBL/GenBank/DDBJ databases">
        <title>Contrasting host-pathogen interactions and genome evolution in two generalist and specialist microsporidian pathogens of mosquitoes.</title>
        <authorList>
            <consortium name="The Broad Institute Genomics Platform"/>
            <consortium name="The Broad Institute Genome Sequencing Center for Infectious Disease"/>
            <person name="Cuomo C.A."/>
            <person name="Sanscrainte N.D."/>
            <person name="Goldberg J.M."/>
            <person name="Heiman D."/>
            <person name="Young S."/>
            <person name="Zeng Q."/>
            <person name="Becnel J.J."/>
            <person name="Birren B.W."/>
        </authorList>
    </citation>
    <scope>NUCLEOTIDE SEQUENCE [LARGE SCALE GENOMIC DNA]</scope>
    <source>
        <strain evidence="9">USNM 41457</strain>
    </source>
</reference>
<feature type="region of interest" description="Disordered" evidence="6">
    <location>
        <begin position="739"/>
        <end position="780"/>
    </location>
</feature>
<dbReference type="GO" id="GO:0008289">
    <property type="term" value="F:lipid binding"/>
    <property type="evidence" value="ECO:0007669"/>
    <property type="project" value="UniProtKB-KW"/>
</dbReference>
<keyword evidence="2" id="KW-0813">Transport</keyword>
<feature type="domain" description="SMP-LTD" evidence="7">
    <location>
        <begin position="59"/>
        <end position="301"/>
    </location>
</feature>
<feature type="compositionally biased region" description="Basic and acidic residues" evidence="6">
    <location>
        <begin position="1054"/>
        <end position="1072"/>
    </location>
</feature>
<protein>
    <recommendedName>
        <fullName evidence="7">SMP-LTD domain-containing protein</fullName>
    </recommendedName>
</protein>
<keyword evidence="3" id="KW-0445">Lipid transport</keyword>
<feature type="region of interest" description="Disordered" evidence="6">
    <location>
        <begin position="1051"/>
        <end position="1072"/>
    </location>
</feature>
<evidence type="ECO:0000256" key="5">
    <source>
        <dbReference type="ARBA" id="ARBA00023136"/>
    </source>
</evidence>
<feature type="region of interest" description="Disordered" evidence="6">
    <location>
        <begin position="360"/>
        <end position="391"/>
    </location>
</feature>
<evidence type="ECO:0000256" key="2">
    <source>
        <dbReference type="ARBA" id="ARBA00022448"/>
    </source>
</evidence>
<evidence type="ECO:0000313" key="9">
    <source>
        <dbReference type="Proteomes" id="UP000003163"/>
    </source>
</evidence>
<feature type="compositionally biased region" description="Basic and acidic residues" evidence="6">
    <location>
        <begin position="1261"/>
        <end position="1270"/>
    </location>
</feature>
<evidence type="ECO:0000256" key="3">
    <source>
        <dbReference type="ARBA" id="ARBA00023055"/>
    </source>
</evidence>
<keyword evidence="5" id="KW-0472">Membrane</keyword>
<evidence type="ECO:0000256" key="6">
    <source>
        <dbReference type="SAM" id="MobiDB-lite"/>
    </source>
</evidence>
<dbReference type="VEuPathDB" id="MicrosporidiaDB:EDEG_02627"/>